<gene>
    <name evidence="1" type="ORF">LMG9449_1817</name>
</gene>
<reference evidence="2" key="1">
    <citation type="submission" date="2015-10" db="EMBL/GenBank/DDBJ databases">
        <title>Draft Genome Sequences of 11 Lactococcus lactis subspecies cremoris strains.</title>
        <authorList>
            <person name="Wels M."/>
            <person name="Backus L."/>
            <person name="Boekhorst J."/>
            <person name="Dijkstra A."/>
            <person name="Beerthuizen M."/>
            <person name="Kelly W."/>
            <person name="Siezen R."/>
            <person name="Bachmann H."/>
            <person name="Van Hijum S."/>
        </authorList>
    </citation>
    <scope>NUCLEOTIDE SEQUENCE [LARGE SCALE GENOMIC DNA]</scope>
    <source>
        <strain evidence="2">LMG9449</strain>
    </source>
</reference>
<dbReference type="Pfam" id="PF06152">
    <property type="entry name" value="Phage_min_cap2"/>
    <property type="match status" value="1"/>
</dbReference>
<dbReference type="PATRIC" id="fig|1360.109.peg.1902"/>
<dbReference type="EMBL" id="LKLS01000143">
    <property type="protein sequence ID" value="KSU17118.1"/>
    <property type="molecule type" value="Genomic_DNA"/>
</dbReference>
<dbReference type="RefSeq" id="WP_058225098.1">
    <property type="nucleotide sequence ID" value="NZ_LKLS01000143.1"/>
</dbReference>
<proteinExistence type="predicted"/>
<dbReference type="InterPro" id="IPR009319">
    <property type="entry name" value="Phage_A118_VSP1"/>
</dbReference>
<sequence length="402" mass="45927">MGKFKVNDDQMTLASGMVGDIYEQMAQELMFNLIKRIKQRGSADLQREPWLWQLEKLNDMHMLNEQNVKYILEQTGIAQDLFDKIIKNEGLKVYKNTQEQLAEELGKNPPHNDVRMALESYAQQAFRDVNNLVNQSLLSNNFAKNPIMKTYQSIIETAVAEVISGVKTADQAINDTVMKWLAKGFPSDFVDKAGRQWNIDSYARMVTQSTTFRVYNDMKTRASEELGVETFYYSKHGASRPACAPIQGKVVTKGQSFYSETLGYRVESLKEHGWGTAGGALGANCKHYLTPLIIGVNNLPNIPEHLKDITPKQAIENGRKQAQQRAYERAIKDDKYKLQAAKLLEDEQRIAEYKNKLAIHRSSLNDLLKENDFLHRDSTRERVYKNGKAQEYAKNFNKKQSA</sequence>
<dbReference type="AlphaFoldDB" id="A0A0V8DU32"/>
<accession>A0A0V8DU32</accession>
<name>A0A0V8DU32_LACLL</name>
<evidence type="ECO:0000313" key="1">
    <source>
        <dbReference type="EMBL" id="KSU17118.1"/>
    </source>
</evidence>
<organism evidence="1 2">
    <name type="scientific">Lactococcus lactis subsp. lactis</name>
    <name type="common">Streptococcus lactis</name>
    <dbReference type="NCBI Taxonomy" id="1360"/>
    <lineage>
        <taxon>Bacteria</taxon>
        <taxon>Bacillati</taxon>
        <taxon>Bacillota</taxon>
        <taxon>Bacilli</taxon>
        <taxon>Lactobacillales</taxon>
        <taxon>Streptococcaceae</taxon>
        <taxon>Lactococcus</taxon>
    </lineage>
</organism>
<dbReference type="Proteomes" id="UP000053612">
    <property type="component" value="Unassembled WGS sequence"/>
</dbReference>
<evidence type="ECO:0000313" key="2">
    <source>
        <dbReference type="Proteomes" id="UP000053612"/>
    </source>
</evidence>
<protein>
    <submittedName>
        <fullName evidence="1">Phage minor capsid protein</fullName>
    </submittedName>
</protein>
<dbReference type="GO" id="GO:0005198">
    <property type="term" value="F:structural molecule activity"/>
    <property type="evidence" value="ECO:0007669"/>
    <property type="project" value="InterPro"/>
</dbReference>
<comment type="caution">
    <text evidence="1">The sequence shown here is derived from an EMBL/GenBank/DDBJ whole genome shotgun (WGS) entry which is preliminary data.</text>
</comment>